<dbReference type="EMBL" id="JARGEI010000009">
    <property type="protein sequence ID" value="KAJ8726272.1"/>
    <property type="molecule type" value="Genomic_DNA"/>
</dbReference>
<evidence type="ECO:0000256" key="2">
    <source>
        <dbReference type="SAM" id="Phobius"/>
    </source>
</evidence>
<evidence type="ECO:0000256" key="1">
    <source>
        <dbReference type="ARBA" id="ARBA00007367"/>
    </source>
</evidence>
<dbReference type="PANTHER" id="PTHR31102">
    <property type="match status" value="1"/>
</dbReference>
<feature type="transmembrane region" description="Helical" evidence="2">
    <location>
        <begin position="304"/>
        <end position="325"/>
    </location>
</feature>
<feature type="transmembrane region" description="Helical" evidence="2">
    <location>
        <begin position="198"/>
        <end position="224"/>
    </location>
</feature>
<reference evidence="3" key="1">
    <citation type="submission" date="2023-03" db="EMBL/GenBank/DDBJ databases">
        <title>Chromosome-level genomes of two armyworms, Mythimna separata and Mythimna loreyi, provide insights into the biosynthesis and reception of sex pheromones.</title>
        <authorList>
            <person name="Zhao H."/>
        </authorList>
    </citation>
    <scope>NUCLEOTIDE SEQUENCE</scope>
    <source>
        <strain evidence="3">BeijingLab</strain>
        <tissue evidence="3">Pupa</tissue>
    </source>
</reference>
<organism evidence="3 4">
    <name type="scientific">Mythimna separata</name>
    <name type="common">Oriental armyworm</name>
    <name type="synonym">Pseudaletia separata</name>
    <dbReference type="NCBI Taxonomy" id="271217"/>
    <lineage>
        <taxon>Eukaryota</taxon>
        <taxon>Metazoa</taxon>
        <taxon>Ecdysozoa</taxon>
        <taxon>Arthropoda</taxon>
        <taxon>Hexapoda</taxon>
        <taxon>Insecta</taxon>
        <taxon>Pterygota</taxon>
        <taxon>Neoptera</taxon>
        <taxon>Endopterygota</taxon>
        <taxon>Lepidoptera</taxon>
        <taxon>Glossata</taxon>
        <taxon>Ditrysia</taxon>
        <taxon>Noctuoidea</taxon>
        <taxon>Noctuidae</taxon>
        <taxon>Noctuinae</taxon>
        <taxon>Hadenini</taxon>
        <taxon>Mythimna</taxon>
    </lineage>
</organism>
<dbReference type="InterPro" id="IPR038770">
    <property type="entry name" value="Na+/solute_symporter_sf"/>
</dbReference>
<dbReference type="AlphaFoldDB" id="A0AAD7YRE8"/>
<dbReference type="Proteomes" id="UP001231518">
    <property type="component" value="Chromosome 10"/>
</dbReference>
<dbReference type="PANTHER" id="PTHR31102:SF1">
    <property type="entry name" value="CATION_H+ EXCHANGER DOMAIN-CONTAINING PROTEIN"/>
    <property type="match status" value="1"/>
</dbReference>
<evidence type="ECO:0000313" key="4">
    <source>
        <dbReference type="Proteomes" id="UP001231518"/>
    </source>
</evidence>
<evidence type="ECO:0000313" key="3">
    <source>
        <dbReference type="EMBL" id="KAJ8726272.1"/>
    </source>
</evidence>
<name>A0AAD7YRE8_MYTSE</name>
<keyword evidence="2" id="KW-1133">Transmembrane helix</keyword>
<keyword evidence="2" id="KW-0472">Membrane</keyword>
<keyword evidence="4" id="KW-1185">Reference proteome</keyword>
<dbReference type="GO" id="GO:0098662">
    <property type="term" value="P:inorganic cation transmembrane transport"/>
    <property type="evidence" value="ECO:0007669"/>
    <property type="project" value="TreeGrafter"/>
</dbReference>
<proteinExistence type="inferred from homology"/>
<gene>
    <name evidence="3" type="ORF">PYW07_000970</name>
</gene>
<comment type="caution">
    <text evidence="3">The sequence shown here is derived from an EMBL/GenBank/DDBJ whole genome shotgun (WGS) entry which is preliminary data.</text>
</comment>
<feature type="transmembrane region" description="Helical" evidence="2">
    <location>
        <begin position="362"/>
        <end position="381"/>
    </location>
</feature>
<protein>
    <submittedName>
        <fullName evidence="3">Uncharacterized protein</fullName>
    </submittedName>
</protein>
<accession>A0AAD7YRE8</accession>
<feature type="transmembrane region" description="Helical" evidence="2">
    <location>
        <begin position="58"/>
        <end position="79"/>
    </location>
</feature>
<feature type="transmembrane region" description="Helical" evidence="2">
    <location>
        <begin position="267"/>
        <end position="292"/>
    </location>
</feature>
<feature type="transmembrane region" description="Helical" evidence="2">
    <location>
        <begin position="460"/>
        <end position="479"/>
    </location>
</feature>
<dbReference type="Gene3D" id="1.20.1530.20">
    <property type="match status" value="1"/>
</dbReference>
<dbReference type="InterPro" id="IPR051843">
    <property type="entry name" value="CPA1_transporter"/>
</dbReference>
<comment type="similarity">
    <text evidence="1">Belongs to the monovalent cation:proton antiporter 1 (CPA1) transporter (TC 2.A.36) family.</text>
</comment>
<feature type="transmembrane region" description="Helical" evidence="2">
    <location>
        <begin position="388"/>
        <end position="410"/>
    </location>
</feature>
<feature type="transmembrane region" description="Helical" evidence="2">
    <location>
        <begin position="236"/>
        <end position="261"/>
    </location>
</feature>
<feature type="transmembrane region" description="Helical" evidence="2">
    <location>
        <begin position="171"/>
        <end position="192"/>
    </location>
</feature>
<sequence length="502" mass="55279">MEHKNAPASIDKGVYIIHNEDFKTTPELTFTYSSEKNAIVDVEKEKENNACIAATGTFLHYFLLLLLGFASWGLLWCAFGDEWSWNGKWFRPAVVAAIAWVTGDMLQMATTLPPCLAAILTGIIARNVEYLDMRHYTEIDGFMRKIYPVIILGKGSLGWNLSYMKTNWKQVASLGVLPWTAEVVTLAAFMNLLLDYPWLWGFLLGSIYASVSCPILMPTVVRLTAGKNLGQNWPQLYCTAGGTDTALSVGVFGVIHSFIMYDGDDAYLYIRTACALVVGAAAGVMWGSLARFLPHASDAYLTELRVLFVVIGGLFASFVTTQFGWGGTAGIAVLACNATAAHHWAKAGWKLNNNPAATAYRVMWSAVEPALFAYTGTFFVIQADTKKVMLVGFGILSVCLAVRLIVAFVVCYKLSIRERLFVCCTWVPKSIVEAVLCPVAINALIVRGDPDDVRIKYAEYLMNLIVQAILITTPIGFLLTNHLGPILLKEKHKKCENETESS</sequence>
<keyword evidence="2" id="KW-0812">Transmembrane</keyword>